<dbReference type="InterPro" id="IPR007461">
    <property type="entry name" value="Ysc84_actin-binding"/>
</dbReference>
<dbReference type="STRING" id="522306.CAP2UW1_1513"/>
<reference evidence="3" key="2">
    <citation type="submission" date="2009-09" db="EMBL/GenBank/DDBJ databases">
        <title>Complete sequence of chromosome of Candidatus Accumulibacter phosphatis clade IIA str. UW-1.</title>
        <authorList>
            <consortium name="US DOE Joint Genome Institute"/>
            <person name="Martin H.G."/>
            <person name="Ivanova N."/>
            <person name="Kunin V."/>
            <person name="Warnecke F."/>
            <person name="Barry K."/>
            <person name="He S."/>
            <person name="Salamov A."/>
            <person name="Szeto E."/>
            <person name="Dalin E."/>
            <person name="Pangilinan J.L."/>
            <person name="Lapidus A."/>
            <person name="Lowry S."/>
            <person name="Kyrpides N.C."/>
            <person name="McMahon K.D."/>
            <person name="Hugenholtz P."/>
        </authorList>
    </citation>
    <scope>NUCLEOTIDE SEQUENCE [LARGE SCALE GENOMIC DNA]</scope>
    <source>
        <strain evidence="3">UW-1</strain>
    </source>
</reference>
<protein>
    <submittedName>
        <fullName evidence="3">Twin-arginine translocation pathway signal</fullName>
    </submittedName>
</protein>
<dbReference type="AlphaFoldDB" id="C7RT85"/>
<gene>
    <name evidence="3" type="ordered locus">CAP2UW1_1513</name>
</gene>
<dbReference type="eggNOG" id="COG2930">
    <property type="taxonomic scope" value="Bacteria"/>
</dbReference>
<dbReference type="KEGG" id="app:CAP2UW1_1513"/>
<dbReference type="CDD" id="cd11524">
    <property type="entry name" value="SYLF"/>
    <property type="match status" value="1"/>
</dbReference>
<reference evidence="3" key="1">
    <citation type="submission" date="2009-08" db="EMBL/GenBank/DDBJ databases">
        <authorList>
            <consortium name="US DOE Joint Genome Institute"/>
            <person name="Lucas S."/>
            <person name="Copeland A."/>
            <person name="Lapidus A."/>
            <person name="Glavina del Rio T."/>
            <person name="Dalin E."/>
            <person name="Tice H."/>
            <person name="Bruce D."/>
            <person name="Barry K."/>
            <person name="Pitluck S."/>
            <person name="Lowry S."/>
            <person name="Larimer F."/>
            <person name="Land M."/>
            <person name="Hauser L."/>
            <person name="Kyrpides N."/>
            <person name="Ivanova N."/>
            <person name="McMahon K.D."/>
            <person name="Hugenholtz P."/>
        </authorList>
    </citation>
    <scope>NUCLEOTIDE SEQUENCE</scope>
    <source>
        <strain evidence="3">UW-1</strain>
    </source>
</reference>
<proteinExistence type="predicted"/>
<organism evidence="3">
    <name type="scientific">Accumulibacter regalis</name>
    <dbReference type="NCBI Taxonomy" id="522306"/>
    <lineage>
        <taxon>Bacteria</taxon>
        <taxon>Pseudomonadati</taxon>
        <taxon>Pseudomonadota</taxon>
        <taxon>Betaproteobacteria</taxon>
        <taxon>Candidatus Accumulibacter</taxon>
    </lineage>
</organism>
<feature type="signal peptide" evidence="1">
    <location>
        <begin position="1"/>
        <end position="35"/>
    </location>
</feature>
<keyword evidence="1" id="KW-0732">Signal</keyword>
<feature type="chain" id="PRO_5002981864" evidence="1">
    <location>
        <begin position="36"/>
        <end position="193"/>
    </location>
</feature>
<dbReference type="Pfam" id="PF04366">
    <property type="entry name" value="Ysc84"/>
    <property type="match status" value="1"/>
</dbReference>
<evidence type="ECO:0000256" key="1">
    <source>
        <dbReference type="SAM" id="SignalP"/>
    </source>
</evidence>
<dbReference type="HOGENOM" id="CLU_100983_0_0_4"/>
<dbReference type="EMBL" id="CP001715">
    <property type="protein sequence ID" value="ACV34828.1"/>
    <property type="molecule type" value="Genomic_DNA"/>
</dbReference>
<name>C7RT85_ACCRE</name>
<evidence type="ECO:0000313" key="3">
    <source>
        <dbReference type="EMBL" id="ACV34828.1"/>
    </source>
</evidence>
<evidence type="ECO:0000259" key="2">
    <source>
        <dbReference type="Pfam" id="PF04366"/>
    </source>
</evidence>
<accession>C7RT85</accession>
<feature type="domain" description="Ysc84 actin-binding" evidence="2">
    <location>
        <begin position="106"/>
        <end position="190"/>
    </location>
</feature>
<sequence length="193" mass="20396" precursor="true">MYKLYNTFVARGSQVSRWFLIAVIAALLAPASALAADSRGALERDARNTYQKLIAGVPAARLLSREAVAVLVFPKITKAGLVVGGQYGDGVLFTGGKVAGYYNTSGASYGLQAGAQQYGYAMFFMNEKSLKALSENDGFEVGVGPSIVVVDQGMGKSLTSTTAKDDIYAFIFSQKGLMAGLGLQGNKITRLND</sequence>
<dbReference type="OrthoDB" id="198978at2"/>